<dbReference type="PANTHER" id="PTHR43214">
    <property type="entry name" value="TWO-COMPONENT RESPONSE REGULATOR"/>
    <property type="match status" value="1"/>
</dbReference>
<keyword evidence="1 3" id="KW-0238">DNA-binding</keyword>
<dbReference type="PROSITE" id="PS50043">
    <property type="entry name" value="HTH_LUXR_2"/>
    <property type="match status" value="1"/>
</dbReference>
<gene>
    <name evidence="3" type="ORF">FHR23_002939</name>
</gene>
<dbReference type="Pfam" id="PF00196">
    <property type="entry name" value="GerE"/>
    <property type="match status" value="1"/>
</dbReference>
<evidence type="ECO:0000256" key="1">
    <source>
        <dbReference type="ARBA" id="ARBA00023125"/>
    </source>
</evidence>
<name>A0A840Z2L4_9SPHN</name>
<dbReference type="GO" id="GO:0006355">
    <property type="term" value="P:regulation of DNA-templated transcription"/>
    <property type="evidence" value="ECO:0007669"/>
    <property type="project" value="InterPro"/>
</dbReference>
<dbReference type="PRINTS" id="PR00038">
    <property type="entry name" value="HTHLUXR"/>
</dbReference>
<dbReference type="CDD" id="cd06170">
    <property type="entry name" value="LuxR_C_like"/>
    <property type="match status" value="1"/>
</dbReference>
<evidence type="ECO:0000259" key="2">
    <source>
        <dbReference type="PROSITE" id="PS50043"/>
    </source>
</evidence>
<dbReference type="EMBL" id="JACIJI010000007">
    <property type="protein sequence ID" value="MBB5719980.1"/>
    <property type="molecule type" value="Genomic_DNA"/>
</dbReference>
<dbReference type="AlphaFoldDB" id="A0A840Z2L4"/>
<organism evidence="3 4">
    <name type="scientific">Stakelama sediminis</name>
    <dbReference type="NCBI Taxonomy" id="463200"/>
    <lineage>
        <taxon>Bacteria</taxon>
        <taxon>Pseudomonadati</taxon>
        <taxon>Pseudomonadota</taxon>
        <taxon>Alphaproteobacteria</taxon>
        <taxon>Sphingomonadales</taxon>
        <taxon>Sphingomonadaceae</taxon>
        <taxon>Stakelama</taxon>
    </lineage>
</organism>
<dbReference type="InterPro" id="IPR039420">
    <property type="entry name" value="WalR-like"/>
</dbReference>
<dbReference type="SMART" id="SM00421">
    <property type="entry name" value="HTH_LUXR"/>
    <property type="match status" value="1"/>
</dbReference>
<evidence type="ECO:0000313" key="4">
    <source>
        <dbReference type="Proteomes" id="UP000554342"/>
    </source>
</evidence>
<dbReference type="PANTHER" id="PTHR43214:SF43">
    <property type="entry name" value="TWO-COMPONENT RESPONSE REGULATOR"/>
    <property type="match status" value="1"/>
</dbReference>
<dbReference type="Proteomes" id="UP000554342">
    <property type="component" value="Unassembled WGS sequence"/>
</dbReference>
<dbReference type="SUPFAM" id="SSF46894">
    <property type="entry name" value="C-terminal effector domain of the bipartite response regulators"/>
    <property type="match status" value="1"/>
</dbReference>
<accession>A0A840Z2L4</accession>
<sequence length="203" mass="21873">MLAGLESDATLDVDAAETIDDLKDKPGSVILLVHGTTKEDMQWLDQQLQSIALDASAAPCVLMLDQAGDLIGREGVLPVAGCLLSSVEFDALTSAIRSVAVGLRVYSPEVMADFRPRASGTAEGQSVRNQRILSSQGRWLTPRQSQVADLLMQGFSNRDIAEALGLSESTVKVHIRTLMSEFQVSNRTQIVSRLLQVNPSASH</sequence>
<evidence type="ECO:0000313" key="3">
    <source>
        <dbReference type="EMBL" id="MBB5719980.1"/>
    </source>
</evidence>
<dbReference type="RefSeq" id="WP_345575263.1">
    <property type="nucleotide sequence ID" value="NZ_BAABIF010000011.1"/>
</dbReference>
<proteinExistence type="predicted"/>
<protein>
    <submittedName>
        <fullName evidence="3">DNA-binding NarL/FixJ family response regulator</fullName>
    </submittedName>
</protein>
<dbReference type="Gene3D" id="3.40.50.2300">
    <property type="match status" value="1"/>
</dbReference>
<feature type="domain" description="HTH luxR-type" evidence="2">
    <location>
        <begin position="133"/>
        <end position="198"/>
    </location>
</feature>
<dbReference type="InterPro" id="IPR000792">
    <property type="entry name" value="Tscrpt_reg_LuxR_C"/>
</dbReference>
<dbReference type="GO" id="GO:0003677">
    <property type="term" value="F:DNA binding"/>
    <property type="evidence" value="ECO:0007669"/>
    <property type="project" value="UniProtKB-KW"/>
</dbReference>
<comment type="caution">
    <text evidence="3">The sequence shown here is derived from an EMBL/GenBank/DDBJ whole genome shotgun (WGS) entry which is preliminary data.</text>
</comment>
<keyword evidence="4" id="KW-1185">Reference proteome</keyword>
<dbReference type="InterPro" id="IPR016032">
    <property type="entry name" value="Sig_transdc_resp-reg_C-effctor"/>
</dbReference>
<reference evidence="3 4" key="1">
    <citation type="submission" date="2020-08" db="EMBL/GenBank/DDBJ databases">
        <title>Genomic Encyclopedia of Type Strains, Phase IV (KMG-IV): sequencing the most valuable type-strain genomes for metagenomic binning, comparative biology and taxonomic classification.</title>
        <authorList>
            <person name="Goeker M."/>
        </authorList>
    </citation>
    <scope>NUCLEOTIDE SEQUENCE [LARGE SCALE GENOMIC DNA]</scope>
    <source>
        <strain evidence="3 4">DSM 27203</strain>
    </source>
</reference>